<dbReference type="OrthoDB" id="2678785at2"/>
<gene>
    <name evidence="1" type="ORF">A8709_13080</name>
</gene>
<protein>
    <submittedName>
        <fullName evidence="1">Uncharacterized protein</fullName>
    </submittedName>
</protein>
<keyword evidence="2" id="KW-1185">Reference proteome</keyword>
<evidence type="ECO:0000313" key="1">
    <source>
        <dbReference type="EMBL" id="OCT15045.1"/>
    </source>
</evidence>
<accession>A0A1C1A3B7</accession>
<organism evidence="1 2">
    <name type="scientific">Paenibacillus pectinilyticus</name>
    <dbReference type="NCBI Taxonomy" id="512399"/>
    <lineage>
        <taxon>Bacteria</taxon>
        <taxon>Bacillati</taxon>
        <taxon>Bacillota</taxon>
        <taxon>Bacilli</taxon>
        <taxon>Bacillales</taxon>
        <taxon>Paenibacillaceae</taxon>
        <taxon>Paenibacillus</taxon>
    </lineage>
</organism>
<dbReference type="RefSeq" id="WP_065851955.1">
    <property type="nucleotide sequence ID" value="NZ_LYPC01000014.1"/>
</dbReference>
<dbReference type="Proteomes" id="UP000093309">
    <property type="component" value="Unassembled WGS sequence"/>
</dbReference>
<comment type="caution">
    <text evidence="1">The sequence shown here is derived from an EMBL/GenBank/DDBJ whole genome shotgun (WGS) entry which is preliminary data.</text>
</comment>
<dbReference type="AlphaFoldDB" id="A0A1C1A3B7"/>
<proteinExistence type="predicted"/>
<dbReference type="PROSITE" id="PS51257">
    <property type="entry name" value="PROKAR_LIPOPROTEIN"/>
    <property type="match status" value="1"/>
</dbReference>
<sequence length="105" mass="12179">MKDKQYVKFFGIIMLLTLLITTGCGNDKVLVFDKEKWIEAKANESWSLRQKMAQYLIGEQTLIGKDKMEIIELLGKPEEYSNVSKDEMYYTISLQLYSTKHSCIA</sequence>
<dbReference type="EMBL" id="LYPC01000014">
    <property type="protein sequence ID" value="OCT15045.1"/>
    <property type="molecule type" value="Genomic_DNA"/>
</dbReference>
<name>A0A1C1A3B7_9BACL</name>
<reference evidence="2" key="1">
    <citation type="submission" date="2016-05" db="EMBL/GenBank/DDBJ databases">
        <title>Paenibacillus oryzae. sp. nov., isolated from the rice root.</title>
        <authorList>
            <person name="Zhang J."/>
            <person name="Zhang X."/>
        </authorList>
    </citation>
    <scope>NUCLEOTIDE SEQUENCE [LARGE SCALE GENOMIC DNA]</scope>
    <source>
        <strain evidence="2">KCTC13222</strain>
    </source>
</reference>
<evidence type="ECO:0000313" key="2">
    <source>
        <dbReference type="Proteomes" id="UP000093309"/>
    </source>
</evidence>